<name>A0A4C1TQI2_EUMVA</name>
<organism evidence="2 3">
    <name type="scientific">Eumeta variegata</name>
    <name type="common">Bagworm moth</name>
    <name type="synonym">Eumeta japonica</name>
    <dbReference type="NCBI Taxonomy" id="151549"/>
    <lineage>
        <taxon>Eukaryota</taxon>
        <taxon>Metazoa</taxon>
        <taxon>Ecdysozoa</taxon>
        <taxon>Arthropoda</taxon>
        <taxon>Hexapoda</taxon>
        <taxon>Insecta</taxon>
        <taxon>Pterygota</taxon>
        <taxon>Neoptera</taxon>
        <taxon>Endopterygota</taxon>
        <taxon>Lepidoptera</taxon>
        <taxon>Glossata</taxon>
        <taxon>Ditrysia</taxon>
        <taxon>Tineoidea</taxon>
        <taxon>Psychidae</taxon>
        <taxon>Oiketicinae</taxon>
        <taxon>Eumeta</taxon>
    </lineage>
</organism>
<feature type="compositionally biased region" description="Polar residues" evidence="1">
    <location>
        <begin position="53"/>
        <end position="62"/>
    </location>
</feature>
<dbReference type="AlphaFoldDB" id="A0A4C1TQI2"/>
<feature type="region of interest" description="Disordered" evidence="1">
    <location>
        <begin position="26"/>
        <end position="62"/>
    </location>
</feature>
<dbReference type="OrthoDB" id="6109at2759"/>
<proteinExistence type="predicted"/>
<keyword evidence="3" id="KW-1185">Reference proteome</keyword>
<evidence type="ECO:0000313" key="3">
    <source>
        <dbReference type="Proteomes" id="UP000299102"/>
    </source>
</evidence>
<sequence length="125" mass="13765">MLRAMGSISHLSEKYAYTPDITMIDTPNKQLRVTSNPDVPEYSKEKFPPPQSHSPSIRDSTSTQEAGNVLVIPLGILSIPCCVKRLTLPWRGCESTVALNVQRSWGGGIERDMARVNAWHSNASA</sequence>
<protein>
    <submittedName>
        <fullName evidence="2">Uncharacterized protein</fullName>
    </submittedName>
</protein>
<comment type="caution">
    <text evidence="2">The sequence shown here is derived from an EMBL/GenBank/DDBJ whole genome shotgun (WGS) entry which is preliminary data.</text>
</comment>
<reference evidence="2 3" key="1">
    <citation type="journal article" date="2019" name="Commun. Biol.">
        <title>The bagworm genome reveals a unique fibroin gene that provides high tensile strength.</title>
        <authorList>
            <person name="Kono N."/>
            <person name="Nakamura H."/>
            <person name="Ohtoshi R."/>
            <person name="Tomita M."/>
            <person name="Numata K."/>
            <person name="Arakawa K."/>
        </authorList>
    </citation>
    <scope>NUCLEOTIDE SEQUENCE [LARGE SCALE GENOMIC DNA]</scope>
</reference>
<dbReference type="Proteomes" id="UP000299102">
    <property type="component" value="Unassembled WGS sequence"/>
</dbReference>
<gene>
    <name evidence="2" type="ORF">EVAR_93620_1</name>
</gene>
<evidence type="ECO:0000256" key="1">
    <source>
        <dbReference type="SAM" id="MobiDB-lite"/>
    </source>
</evidence>
<feature type="compositionally biased region" description="Polar residues" evidence="1">
    <location>
        <begin position="26"/>
        <end position="37"/>
    </location>
</feature>
<dbReference type="EMBL" id="BGZK01000078">
    <property type="protein sequence ID" value="GBP16251.1"/>
    <property type="molecule type" value="Genomic_DNA"/>
</dbReference>
<accession>A0A4C1TQI2</accession>
<evidence type="ECO:0000313" key="2">
    <source>
        <dbReference type="EMBL" id="GBP16251.1"/>
    </source>
</evidence>